<dbReference type="RefSeq" id="WP_128835666.1">
    <property type="nucleotide sequence ID" value="NZ_QFAY01000010.1"/>
</dbReference>
<dbReference type="Gene3D" id="3.40.50.300">
    <property type="entry name" value="P-loop containing nucleotide triphosphate hydrolases"/>
    <property type="match status" value="1"/>
</dbReference>
<keyword evidence="6 11" id="KW-0067">ATP-binding</keyword>
<dbReference type="GO" id="GO:0005524">
    <property type="term" value="F:ATP binding"/>
    <property type="evidence" value="ECO:0007669"/>
    <property type="project" value="UniProtKB-KW"/>
</dbReference>
<comment type="subcellular location">
    <subcellularLocation>
        <location evidence="1">Cell membrane</location>
        <topology evidence="1">Peripheral membrane protein</topology>
    </subcellularLocation>
</comment>
<dbReference type="SMART" id="SM00382">
    <property type="entry name" value="AAA"/>
    <property type="match status" value="1"/>
</dbReference>
<dbReference type="InterPro" id="IPR051535">
    <property type="entry name" value="Siderophore_ABC-ATPase"/>
</dbReference>
<evidence type="ECO:0000256" key="4">
    <source>
        <dbReference type="ARBA" id="ARBA00022496"/>
    </source>
</evidence>
<reference evidence="11 12" key="1">
    <citation type="submission" date="2018-05" db="EMBL/GenBank/DDBJ databases">
        <title>Draft genome sequence of Streptococcus panodentis CCUG 70867T.</title>
        <authorList>
            <person name="Salva-Serra F."/>
            <person name="Mendez V."/>
            <person name="Jaen-Luchoro D."/>
            <person name="Gonzales-Siles L."/>
            <person name="Karlsson R."/>
            <person name="Engstrom-Jakobsson H."/>
            <person name="Busquets A."/>
            <person name="Gomila M."/>
            <person name="Pineiro-Iglesias B."/>
            <person name="Bennasar-Figueras A."/>
            <person name="Seeger M."/>
            <person name="Moore E."/>
        </authorList>
    </citation>
    <scope>NUCLEOTIDE SEQUENCE [LARGE SCALE GENOMIC DNA]</scope>
    <source>
        <strain evidence="11 12">CCUG 70867</strain>
    </source>
</reference>
<dbReference type="Pfam" id="PF00005">
    <property type="entry name" value="ABC_tran"/>
    <property type="match status" value="1"/>
</dbReference>
<accession>A0ABS5AWG7</accession>
<keyword evidence="12" id="KW-1185">Reference proteome</keyword>
<keyword evidence="7" id="KW-0408">Iron</keyword>
<dbReference type="PANTHER" id="PTHR42771:SF2">
    <property type="entry name" value="IRON(3+)-HYDROXAMATE IMPORT ATP-BINDING PROTEIN FHUC"/>
    <property type="match status" value="1"/>
</dbReference>
<keyword evidence="5" id="KW-0547">Nucleotide-binding</keyword>
<keyword evidence="8" id="KW-0406">Ion transport</keyword>
<feature type="domain" description="ABC transporter" evidence="10">
    <location>
        <begin position="4"/>
        <end position="240"/>
    </location>
</feature>
<evidence type="ECO:0000313" key="12">
    <source>
        <dbReference type="Proteomes" id="UP001519349"/>
    </source>
</evidence>
<dbReference type="SUPFAM" id="SSF52540">
    <property type="entry name" value="P-loop containing nucleoside triphosphate hydrolases"/>
    <property type="match status" value="1"/>
</dbReference>
<protein>
    <submittedName>
        <fullName evidence="11">Iron ABC transporter ATP-binding protein</fullName>
    </submittedName>
</protein>
<evidence type="ECO:0000256" key="1">
    <source>
        <dbReference type="ARBA" id="ARBA00004202"/>
    </source>
</evidence>
<dbReference type="PROSITE" id="PS00211">
    <property type="entry name" value="ABC_TRANSPORTER_1"/>
    <property type="match status" value="1"/>
</dbReference>
<keyword evidence="3" id="KW-1003">Cell membrane</keyword>
<dbReference type="InterPro" id="IPR003439">
    <property type="entry name" value="ABC_transporter-like_ATP-bd"/>
</dbReference>
<dbReference type="Proteomes" id="UP001519349">
    <property type="component" value="Unassembled WGS sequence"/>
</dbReference>
<evidence type="ECO:0000256" key="8">
    <source>
        <dbReference type="ARBA" id="ARBA00023065"/>
    </source>
</evidence>
<keyword evidence="4" id="KW-0410">Iron transport</keyword>
<evidence type="ECO:0000256" key="7">
    <source>
        <dbReference type="ARBA" id="ARBA00023004"/>
    </source>
</evidence>
<gene>
    <name evidence="11" type="ORF">DHL47_06135</name>
</gene>
<dbReference type="EMBL" id="QFAY01000010">
    <property type="protein sequence ID" value="MBP2620922.1"/>
    <property type="molecule type" value="Genomic_DNA"/>
</dbReference>
<dbReference type="InterPro" id="IPR017871">
    <property type="entry name" value="ABC_transporter-like_CS"/>
</dbReference>
<dbReference type="PANTHER" id="PTHR42771">
    <property type="entry name" value="IRON(3+)-HYDROXAMATE IMPORT ATP-BINDING PROTEIN FHUC"/>
    <property type="match status" value="1"/>
</dbReference>
<evidence type="ECO:0000256" key="6">
    <source>
        <dbReference type="ARBA" id="ARBA00022840"/>
    </source>
</evidence>
<sequence>MSTIRAAGIQVAYDQKTIIDGLDCQLEEGKITTIIGSNGCGKSTLLKAFTRILPTRAGSILLDGQAIAELPTKAVARKIALLPQVLEAAEGIRVYDLVSYGRYPHQSYLGALSAEDRDKIDWALEATKSAAFAHEEVDALSGGQRQRVWIAMALAQDTDTIFLDEPTTYLDMNHQLEVLELLQELNQANGKTIVMVLHDLNLAARFSDQLIAMKAGQIRRQGRVEDLMTPEMLREIFDIEAQIIQDPIQKRPLCLSYQLIK</sequence>
<keyword evidence="9" id="KW-0472">Membrane</keyword>
<dbReference type="CDD" id="cd03214">
    <property type="entry name" value="ABC_Iron-Siderophores_B12_Hemin"/>
    <property type="match status" value="1"/>
</dbReference>
<evidence type="ECO:0000259" key="10">
    <source>
        <dbReference type="PROSITE" id="PS50893"/>
    </source>
</evidence>
<proteinExistence type="predicted"/>
<evidence type="ECO:0000256" key="2">
    <source>
        <dbReference type="ARBA" id="ARBA00022448"/>
    </source>
</evidence>
<evidence type="ECO:0000256" key="5">
    <source>
        <dbReference type="ARBA" id="ARBA00022741"/>
    </source>
</evidence>
<dbReference type="InterPro" id="IPR003593">
    <property type="entry name" value="AAA+_ATPase"/>
</dbReference>
<name>A0ABS5AWG7_9STRE</name>
<comment type="caution">
    <text evidence="11">The sequence shown here is derived from an EMBL/GenBank/DDBJ whole genome shotgun (WGS) entry which is preliminary data.</text>
</comment>
<evidence type="ECO:0000256" key="9">
    <source>
        <dbReference type="ARBA" id="ARBA00023136"/>
    </source>
</evidence>
<organism evidence="11 12">
    <name type="scientific">Streptococcus panodentis</name>
    <dbReference type="NCBI Taxonomy" id="1581472"/>
    <lineage>
        <taxon>Bacteria</taxon>
        <taxon>Bacillati</taxon>
        <taxon>Bacillota</taxon>
        <taxon>Bacilli</taxon>
        <taxon>Lactobacillales</taxon>
        <taxon>Streptococcaceae</taxon>
        <taxon>Streptococcus</taxon>
    </lineage>
</organism>
<evidence type="ECO:0000256" key="3">
    <source>
        <dbReference type="ARBA" id="ARBA00022475"/>
    </source>
</evidence>
<evidence type="ECO:0000313" key="11">
    <source>
        <dbReference type="EMBL" id="MBP2620922.1"/>
    </source>
</evidence>
<keyword evidence="2" id="KW-0813">Transport</keyword>
<dbReference type="InterPro" id="IPR027417">
    <property type="entry name" value="P-loop_NTPase"/>
</dbReference>
<dbReference type="PROSITE" id="PS50893">
    <property type="entry name" value="ABC_TRANSPORTER_2"/>
    <property type="match status" value="1"/>
</dbReference>